<dbReference type="EMBL" id="FNDJ01000009">
    <property type="protein sequence ID" value="SDJ21239.1"/>
    <property type="molecule type" value="Genomic_DNA"/>
</dbReference>
<evidence type="ECO:0008006" key="4">
    <source>
        <dbReference type="Google" id="ProtNLM"/>
    </source>
</evidence>
<dbReference type="OrthoDB" id="3696279at2"/>
<feature type="chain" id="PRO_5011484038" description="WxL domain surface cell wall-binding" evidence="1">
    <location>
        <begin position="33"/>
        <end position="213"/>
    </location>
</feature>
<dbReference type="STRING" id="633440.SAMN05421869_109204"/>
<evidence type="ECO:0000313" key="2">
    <source>
        <dbReference type="EMBL" id="SDJ21239.1"/>
    </source>
</evidence>
<evidence type="ECO:0000313" key="3">
    <source>
        <dbReference type="Proteomes" id="UP000199202"/>
    </source>
</evidence>
<organism evidence="2 3">
    <name type="scientific">Nonomuraea jiangxiensis</name>
    <dbReference type="NCBI Taxonomy" id="633440"/>
    <lineage>
        <taxon>Bacteria</taxon>
        <taxon>Bacillati</taxon>
        <taxon>Actinomycetota</taxon>
        <taxon>Actinomycetes</taxon>
        <taxon>Streptosporangiales</taxon>
        <taxon>Streptosporangiaceae</taxon>
        <taxon>Nonomuraea</taxon>
    </lineage>
</organism>
<sequence>MKSNRTMQLLAAAALGVALAGTGVGVAGPAMADPDPDNGIDVSVTIEPNTTPGQVSMTVADNSGVPLREDGSNAAARQFVGTLPTVTVTDTRRPEDIPDGDFWAVVGQASQFTSTGGSAPPIGPQYLGWQPRLLSDTSTGAVAAGEPVSSVISDGTGAPTVGLQGQELLVSTANSADEIGTWQVNADLALRTPVDVAAGEYHSTLTLSLFNQS</sequence>
<keyword evidence="1" id="KW-0732">Signal</keyword>
<proteinExistence type="predicted"/>
<protein>
    <recommendedName>
        <fullName evidence="4">WxL domain surface cell wall-binding</fullName>
    </recommendedName>
</protein>
<keyword evidence="3" id="KW-1185">Reference proteome</keyword>
<feature type="signal peptide" evidence="1">
    <location>
        <begin position="1"/>
        <end position="32"/>
    </location>
</feature>
<name>A0A1G8RWF0_9ACTN</name>
<gene>
    <name evidence="2" type="ORF">SAMN05421869_109204</name>
</gene>
<dbReference type="Proteomes" id="UP000199202">
    <property type="component" value="Unassembled WGS sequence"/>
</dbReference>
<dbReference type="RefSeq" id="WP_090933806.1">
    <property type="nucleotide sequence ID" value="NZ_FNDJ01000009.1"/>
</dbReference>
<dbReference type="AlphaFoldDB" id="A0A1G8RWF0"/>
<reference evidence="2 3" key="1">
    <citation type="submission" date="2016-10" db="EMBL/GenBank/DDBJ databases">
        <authorList>
            <person name="de Groot N.N."/>
        </authorList>
    </citation>
    <scope>NUCLEOTIDE SEQUENCE [LARGE SCALE GENOMIC DNA]</scope>
    <source>
        <strain evidence="2 3">CGMCC 4.6533</strain>
    </source>
</reference>
<evidence type="ECO:0000256" key="1">
    <source>
        <dbReference type="SAM" id="SignalP"/>
    </source>
</evidence>
<accession>A0A1G8RWF0</accession>